<protein>
    <submittedName>
        <fullName evidence="1">Uncharacterized protein</fullName>
    </submittedName>
</protein>
<dbReference type="Proteomes" id="UP000886998">
    <property type="component" value="Unassembled WGS sequence"/>
</dbReference>
<dbReference type="AlphaFoldDB" id="A0A8X7C4F4"/>
<dbReference type="EMBL" id="BMAV01009415">
    <property type="protein sequence ID" value="GFY53643.1"/>
    <property type="molecule type" value="Genomic_DNA"/>
</dbReference>
<reference evidence="1" key="1">
    <citation type="submission" date="2020-08" db="EMBL/GenBank/DDBJ databases">
        <title>Multicomponent nature underlies the extraordinary mechanical properties of spider dragline silk.</title>
        <authorList>
            <person name="Kono N."/>
            <person name="Nakamura H."/>
            <person name="Mori M."/>
            <person name="Yoshida Y."/>
            <person name="Ohtoshi R."/>
            <person name="Malay A.D."/>
            <person name="Moran D.A.P."/>
            <person name="Tomita M."/>
            <person name="Numata K."/>
            <person name="Arakawa K."/>
        </authorList>
    </citation>
    <scope>NUCLEOTIDE SEQUENCE</scope>
</reference>
<evidence type="ECO:0000313" key="2">
    <source>
        <dbReference type="Proteomes" id="UP000886998"/>
    </source>
</evidence>
<organism evidence="1 2">
    <name type="scientific">Trichonephila inaurata madagascariensis</name>
    <dbReference type="NCBI Taxonomy" id="2747483"/>
    <lineage>
        <taxon>Eukaryota</taxon>
        <taxon>Metazoa</taxon>
        <taxon>Ecdysozoa</taxon>
        <taxon>Arthropoda</taxon>
        <taxon>Chelicerata</taxon>
        <taxon>Arachnida</taxon>
        <taxon>Araneae</taxon>
        <taxon>Araneomorphae</taxon>
        <taxon>Entelegynae</taxon>
        <taxon>Araneoidea</taxon>
        <taxon>Nephilidae</taxon>
        <taxon>Trichonephila</taxon>
        <taxon>Trichonephila inaurata</taxon>
    </lineage>
</organism>
<proteinExistence type="predicted"/>
<name>A0A8X7C4F4_9ARAC</name>
<sequence>MKIPSVTSRRGFREIRLFVAELQLSSSVIQNVKYYLTVESERPWESISIKSHTYLRLMDWRRGCCITHEYNSFANCSPLQHSFWRNLHERLLLIFSNDARLRKNFFRVQVCFDLHNSDTTFGRKCVRQSVNEE</sequence>
<gene>
    <name evidence="1" type="ORF">TNIN_187841</name>
</gene>
<keyword evidence="2" id="KW-1185">Reference proteome</keyword>
<comment type="caution">
    <text evidence="1">The sequence shown here is derived from an EMBL/GenBank/DDBJ whole genome shotgun (WGS) entry which is preliminary data.</text>
</comment>
<accession>A0A8X7C4F4</accession>
<evidence type="ECO:0000313" key="1">
    <source>
        <dbReference type="EMBL" id="GFY53643.1"/>
    </source>
</evidence>